<dbReference type="Pfam" id="PF06458">
    <property type="entry name" value="MucBP"/>
    <property type="match status" value="4"/>
</dbReference>
<dbReference type="RefSeq" id="WP_120771982.1">
    <property type="nucleotide sequence ID" value="NZ_CP032627.1"/>
</dbReference>
<evidence type="ECO:0000313" key="8">
    <source>
        <dbReference type="EMBL" id="AYG00594.1"/>
    </source>
</evidence>
<feature type="domain" description="Gram-positive cocci surface proteins LPxTG" evidence="7">
    <location>
        <begin position="909"/>
        <end position="947"/>
    </location>
</feature>
<dbReference type="Gene3D" id="3.10.20.320">
    <property type="entry name" value="Putative peptidoglycan bound protein (lpxtg motif)"/>
    <property type="match status" value="4"/>
</dbReference>
<evidence type="ECO:0000259" key="7">
    <source>
        <dbReference type="PROSITE" id="PS50847"/>
    </source>
</evidence>
<evidence type="ECO:0000256" key="3">
    <source>
        <dbReference type="ARBA" id="ARBA00022729"/>
    </source>
</evidence>
<evidence type="ECO:0000313" key="9">
    <source>
        <dbReference type="Proteomes" id="UP000269374"/>
    </source>
</evidence>
<keyword evidence="9" id="KW-1185">Reference proteome</keyword>
<dbReference type="AlphaFoldDB" id="A0A387BEB2"/>
<feature type="region of interest" description="Disordered" evidence="6">
    <location>
        <begin position="334"/>
        <end position="396"/>
    </location>
</feature>
<keyword evidence="3" id="KW-0732">Signal</keyword>
<evidence type="ECO:0000256" key="1">
    <source>
        <dbReference type="ARBA" id="ARBA00022512"/>
    </source>
</evidence>
<feature type="region of interest" description="Disordered" evidence="6">
    <location>
        <begin position="629"/>
        <end position="696"/>
    </location>
</feature>
<keyword evidence="1" id="KW-0134">Cell wall</keyword>
<dbReference type="KEGG" id="lact:D7I46_05495"/>
<protein>
    <recommendedName>
        <fullName evidence="7">Gram-positive cocci surface proteins LPxTG domain-containing protein</fullName>
    </recommendedName>
</protein>
<gene>
    <name evidence="8" type="ORF">D7I46_05495</name>
</gene>
<evidence type="ECO:0000256" key="5">
    <source>
        <dbReference type="ARBA" id="ARBA00023088"/>
    </source>
</evidence>
<feature type="compositionally biased region" description="Polar residues" evidence="6">
    <location>
        <begin position="629"/>
        <end position="654"/>
    </location>
</feature>
<organism evidence="8 9">
    <name type="scientific">Lactococcus allomyrinae</name>
    <dbReference type="NCBI Taxonomy" id="2419773"/>
    <lineage>
        <taxon>Bacteria</taxon>
        <taxon>Bacillati</taxon>
        <taxon>Bacillota</taxon>
        <taxon>Bacilli</taxon>
        <taxon>Lactobacillales</taxon>
        <taxon>Streptococcaceae</taxon>
        <taxon>Lactococcus</taxon>
    </lineage>
</organism>
<reference evidence="8 9" key="1">
    <citation type="submission" date="2018-09" db="EMBL/GenBank/DDBJ databases">
        <title>Genome sequencing of strain 1JSPR-7.</title>
        <authorList>
            <person name="Heo J."/>
            <person name="Kim S.-J."/>
            <person name="Kwon S.-W."/>
        </authorList>
    </citation>
    <scope>NUCLEOTIDE SEQUENCE [LARGE SCALE GENOMIC DNA]</scope>
    <source>
        <strain evidence="8 9">1JSPR-7</strain>
    </source>
</reference>
<feature type="region of interest" description="Disordered" evidence="6">
    <location>
        <begin position="480"/>
        <end position="545"/>
    </location>
</feature>
<evidence type="ECO:0000256" key="2">
    <source>
        <dbReference type="ARBA" id="ARBA00022525"/>
    </source>
</evidence>
<keyword evidence="2" id="KW-0964">Secreted</keyword>
<feature type="compositionally biased region" description="Polar residues" evidence="6">
    <location>
        <begin position="334"/>
        <end position="356"/>
    </location>
</feature>
<dbReference type="EMBL" id="CP032627">
    <property type="protein sequence ID" value="AYG00594.1"/>
    <property type="molecule type" value="Genomic_DNA"/>
</dbReference>
<keyword evidence="4" id="KW-0677">Repeat</keyword>
<feature type="compositionally biased region" description="Polar residues" evidence="6">
    <location>
        <begin position="844"/>
        <end position="864"/>
    </location>
</feature>
<name>A0A387BEB2_9LACT</name>
<proteinExistence type="predicted"/>
<evidence type="ECO:0000256" key="6">
    <source>
        <dbReference type="SAM" id="MobiDB-lite"/>
    </source>
</evidence>
<feature type="compositionally biased region" description="Polar residues" evidence="6">
    <location>
        <begin position="480"/>
        <end position="505"/>
    </location>
</feature>
<dbReference type="InterPro" id="IPR009459">
    <property type="entry name" value="MucBP_dom"/>
</dbReference>
<accession>A0A387BEB2</accession>
<sequence>MSILGASLSVISGGTEYITTADAKGAILSNDSNYPARIGAENVDGSSLGLPSGLNIIFGVPSGSSNLPSANDSDSNSFAKTYGVSFANFTTSTPTFYFGTIVYATGEGSDKTNHLMMSSALAYNPPILTVVVPTVVAPVIATPASPTPLSANYNVTELDIIATPPAITAPITSTAVINKPIDLTQGGQVTGEDNGELIAYPANDMVVTITDSSGNTTTLPEGTTDYTPTTSGNYTVTYTYTSANGTASTTTIFSIPDTVTTNYVDSSGSILASSNVQTVEVGNSYNTSATVVEGYILTTIPSNASGTISSGDGPVQVTYVYSPLGSYVVTNPDGSTDETIYPNDPSNPTQPGSPTNVIPYVPGYTPEGPDGTALTPVDPNDPSQGYLPPAIPDDPTQDTPITYTQDQSSVTANYVDGNGNEVAPSAHQTGGVGDAYTTTAPVVDGYVLTDTPSNASGTLSEDETQVTYVYSPLGSYVVTNPDGSTDETIYPNDPSNPAQPGSPTNVIPYVPGYTPEGPDGTALTPVDPNDPSQGYLPPAIPDDPTQDTPITYTQDQSSVTANYVDGNGNEVAPSAHQTGGVGDAYTTTAPVVDGYVLTDTPSNASGTLSEDETQVTYVYSPLGSYVVTNPDGSTDETIYPNDPSNPAQPGSPTNVIPYVPGYTPEGPDGTALTPVDPSDPSQGYLPPAIPDDPTQDTPITYTQDQSSVTANYVDGNGNEVAPSAHQTGGVGDAYTTTAPVVDGYVLTDTPSNASGTLSEDETQVTYVYSPLGSYVVTNPDGSTDETIYPNDPSNPTQPGSPTNVIPYVPGYTPEGPDGTALTPVDPNDPSQGYLPPAIPDDPTQDTPITYTKNSTTSEGSGNTKNPKKTGESGENSAQTSDKTIGSIVDSTLGISPVSASTLTLSGNDLPKTGDDEKISKEMSGVGLVMLLGILGLANINKRKKSDD</sequence>
<dbReference type="InterPro" id="IPR019931">
    <property type="entry name" value="LPXTG_anchor"/>
</dbReference>
<dbReference type="Proteomes" id="UP000269374">
    <property type="component" value="Chromosome"/>
</dbReference>
<dbReference type="OrthoDB" id="2237315at2"/>
<feature type="compositionally biased region" description="Polar residues" evidence="6">
    <location>
        <begin position="872"/>
        <end position="881"/>
    </location>
</feature>
<evidence type="ECO:0000256" key="4">
    <source>
        <dbReference type="ARBA" id="ARBA00022737"/>
    </source>
</evidence>
<feature type="compositionally biased region" description="Polar residues" evidence="6">
    <location>
        <begin position="775"/>
        <end position="803"/>
    </location>
</feature>
<keyword evidence="5" id="KW-0572">Peptidoglycan-anchor</keyword>
<feature type="region of interest" description="Disordered" evidence="6">
    <location>
        <begin position="775"/>
        <end position="881"/>
    </location>
</feature>
<dbReference type="PROSITE" id="PS50847">
    <property type="entry name" value="GRAM_POS_ANCHORING"/>
    <property type="match status" value="1"/>
</dbReference>